<accession>E1X1D4</accession>
<evidence type="ECO:0000313" key="1">
    <source>
        <dbReference type="EMBL" id="CBW26525.1"/>
    </source>
</evidence>
<gene>
    <name evidence="1" type="ordered locus">BMS_1687</name>
</gene>
<dbReference type="AlphaFoldDB" id="E1X1D4"/>
<dbReference type="EMBL" id="FQ312005">
    <property type="protein sequence ID" value="CBW26525.1"/>
    <property type="molecule type" value="Genomic_DNA"/>
</dbReference>
<keyword evidence="2" id="KW-1185">Reference proteome</keyword>
<dbReference type="HOGENOM" id="CLU_1862386_0_0_7"/>
<reference evidence="2" key="1">
    <citation type="journal article" date="2013" name="ISME J.">
        <title>A small predatory core genome in the divergent marine Bacteriovorax marinus SJ and the terrestrial Bdellovibrio bacteriovorus.</title>
        <authorList>
            <person name="Crossman L.C."/>
            <person name="Chen H."/>
            <person name="Cerdeno-Tarraga A.M."/>
            <person name="Brooks K."/>
            <person name="Quail M.A."/>
            <person name="Pineiro S.A."/>
            <person name="Hobley L."/>
            <person name="Sockett R.E."/>
            <person name="Bentley S.D."/>
            <person name="Parkhill J."/>
            <person name="Williams H.N."/>
            <person name="Stine O.C."/>
        </authorList>
    </citation>
    <scope>NUCLEOTIDE SEQUENCE [LARGE SCALE GENOMIC DNA]</scope>
    <source>
        <strain evidence="2">ATCC BAA-682 / DSM 15412 / SJ</strain>
    </source>
</reference>
<name>E1X1D4_HALMS</name>
<dbReference type="KEGG" id="bmx:BMS_1687"/>
<organism evidence="1 2">
    <name type="scientific">Halobacteriovorax marinus (strain ATCC BAA-682 / DSM 15412 / SJ)</name>
    <name type="common">Bacteriovorax marinus</name>
    <dbReference type="NCBI Taxonomy" id="862908"/>
    <lineage>
        <taxon>Bacteria</taxon>
        <taxon>Pseudomonadati</taxon>
        <taxon>Bdellovibrionota</taxon>
        <taxon>Bacteriovoracia</taxon>
        <taxon>Bacteriovoracales</taxon>
        <taxon>Halobacteriovoraceae</taxon>
        <taxon>Halobacteriovorax</taxon>
    </lineage>
</organism>
<dbReference type="PATRIC" id="fig|862908.3.peg.1606"/>
<dbReference type="STRING" id="862908.BMS_1687"/>
<evidence type="ECO:0000313" key="2">
    <source>
        <dbReference type="Proteomes" id="UP000008963"/>
    </source>
</evidence>
<dbReference type="Proteomes" id="UP000008963">
    <property type="component" value="Chromosome"/>
</dbReference>
<protein>
    <submittedName>
        <fullName evidence="1">Uncharacterized protein</fullName>
    </submittedName>
</protein>
<sequence>MLMAFEVKASWQEFEQAEIDVSPWLYEEDTDFGPWQEYITMGTARSQSIKVEEKSLTYKNTIVAVTQRITNISTTPYCLIASLKHSTNTINTYLRGGKTIVSPGETILIGGYRVKTLGRNWKVNWSFQATKRLERCR</sequence>
<proteinExistence type="predicted"/>